<evidence type="ECO:0000256" key="1">
    <source>
        <dbReference type="SAM" id="MobiDB-lite"/>
    </source>
</evidence>
<keyword evidence="2" id="KW-0732">Signal</keyword>
<reference evidence="5" key="1">
    <citation type="submission" date="2014-12" db="EMBL/GenBank/DDBJ databases">
        <title>Complete Genome Sequencing of Pandoraea pulmonicola DSM 16583.</title>
        <authorList>
            <person name="Chan K.-G."/>
        </authorList>
    </citation>
    <scope>NUCLEOTIDE SEQUENCE [LARGE SCALE GENOMIC DNA]</scope>
    <source>
        <strain evidence="5">DSM 16583</strain>
    </source>
</reference>
<dbReference type="Proteomes" id="UP000254589">
    <property type="component" value="Unassembled WGS sequence"/>
</dbReference>
<dbReference type="EMBL" id="UGSJ01000001">
    <property type="protein sequence ID" value="SUA89042.1"/>
    <property type="molecule type" value="Genomic_DNA"/>
</dbReference>
<protein>
    <submittedName>
        <fullName evidence="4">Uncharacterized protein</fullName>
    </submittedName>
</protein>
<feature type="signal peptide" evidence="2">
    <location>
        <begin position="1"/>
        <end position="34"/>
    </location>
</feature>
<evidence type="ECO:0000313" key="4">
    <source>
        <dbReference type="EMBL" id="SUA89042.1"/>
    </source>
</evidence>
<sequence length="156" mass="15735">MEAGGHAMFKITVNTTRSAMFCLASACLASSAHAELTTTGGVPVAVSDALLATTHAANLQRGLVGNLGGVAPATVAPVNATQTVANNVRLWDEVIPPAPSPKPTQASLTLPSQPRTAAVSPTPVQVGTAASLQTTSLRVSNVNNAATARMHAGFAR</sequence>
<dbReference type="AlphaFoldDB" id="A0AAJ4Z938"/>
<gene>
    <name evidence="4" type="ORF">NCTC13159_00501</name>
    <name evidence="3" type="ORF">RO07_18570</name>
</gene>
<accession>A0AAJ4Z938</accession>
<evidence type="ECO:0000313" key="3">
    <source>
        <dbReference type="EMBL" id="AJC21987.1"/>
    </source>
</evidence>
<dbReference type="KEGG" id="ppul:RO07_18570"/>
<evidence type="ECO:0000313" key="6">
    <source>
        <dbReference type="Proteomes" id="UP000254589"/>
    </source>
</evidence>
<dbReference type="EMBL" id="CP010310">
    <property type="protein sequence ID" value="AJC21987.1"/>
    <property type="molecule type" value="Genomic_DNA"/>
</dbReference>
<reference evidence="3" key="2">
    <citation type="submission" date="2016-11" db="EMBL/GenBank/DDBJ databases">
        <title>Complete Genome Sequencing of Pandoraea pulmonicola DSM 16583.</title>
        <authorList>
            <person name="Chan K.-G."/>
        </authorList>
    </citation>
    <scope>NUCLEOTIDE SEQUENCE</scope>
    <source>
        <strain evidence="3">DSM 16583</strain>
    </source>
</reference>
<feature type="region of interest" description="Disordered" evidence="1">
    <location>
        <begin position="96"/>
        <end position="121"/>
    </location>
</feature>
<feature type="chain" id="PRO_5042510765" evidence="2">
    <location>
        <begin position="35"/>
        <end position="156"/>
    </location>
</feature>
<proteinExistence type="predicted"/>
<evidence type="ECO:0000256" key="2">
    <source>
        <dbReference type="SAM" id="SignalP"/>
    </source>
</evidence>
<dbReference type="Proteomes" id="UP000035086">
    <property type="component" value="Chromosome"/>
</dbReference>
<name>A0AAJ4Z938_PANPU</name>
<feature type="compositionally biased region" description="Polar residues" evidence="1">
    <location>
        <begin position="103"/>
        <end position="115"/>
    </location>
</feature>
<evidence type="ECO:0000313" key="5">
    <source>
        <dbReference type="Proteomes" id="UP000035086"/>
    </source>
</evidence>
<keyword evidence="5" id="KW-1185">Reference proteome</keyword>
<reference evidence="4 6" key="3">
    <citation type="submission" date="2018-06" db="EMBL/GenBank/DDBJ databases">
        <authorList>
            <consortium name="Pathogen Informatics"/>
            <person name="Doyle S."/>
        </authorList>
    </citation>
    <scope>NUCLEOTIDE SEQUENCE [LARGE SCALE GENOMIC DNA]</scope>
    <source>
        <strain evidence="4 6">NCTC13159</strain>
    </source>
</reference>
<organism evidence="4 6">
    <name type="scientific">Pandoraea pulmonicola</name>
    <dbReference type="NCBI Taxonomy" id="93221"/>
    <lineage>
        <taxon>Bacteria</taxon>
        <taxon>Pseudomonadati</taxon>
        <taxon>Pseudomonadota</taxon>
        <taxon>Betaproteobacteria</taxon>
        <taxon>Burkholderiales</taxon>
        <taxon>Burkholderiaceae</taxon>
        <taxon>Pandoraea</taxon>
    </lineage>
</organism>